<gene>
    <name evidence="2" type="ORF">CGZ90_07510</name>
</gene>
<proteinExistence type="predicted"/>
<reference evidence="2 3" key="1">
    <citation type="submission" date="2017-07" db="EMBL/GenBank/DDBJ databases">
        <title>Fictibacillus sp. nov. GDSW-R2A3 Genome sequencing and assembly.</title>
        <authorList>
            <person name="Mayilraj S."/>
        </authorList>
    </citation>
    <scope>NUCLEOTIDE SEQUENCE [LARGE SCALE GENOMIC DNA]</scope>
    <source>
        <strain evidence="2 3">GDSW-R2A3</strain>
    </source>
</reference>
<dbReference type="EMBL" id="NOII01000001">
    <property type="protein sequence ID" value="OYD59718.1"/>
    <property type="molecule type" value="Genomic_DNA"/>
</dbReference>
<dbReference type="OrthoDB" id="9971386at2"/>
<feature type="transmembrane region" description="Helical" evidence="1">
    <location>
        <begin position="66"/>
        <end position="87"/>
    </location>
</feature>
<dbReference type="AlphaFoldDB" id="A0A235FED9"/>
<dbReference type="Proteomes" id="UP000215059">
    <property type="component" value="Unassembled WGS sequence"/>
</dbReference>
<accession>A0A235FED9</accession>
<evidence type="ECO:0000313" key="2">
    <source>
        <dbReference type="EMBL" id="OYD59718.1"/>
    </source>
</evidence>
<organism evidence="2 3">
    <name type="scientific">Fictibacillus aquaticus</name>
    <dbReference type="NCBI Taxonomy" id="2021314"/>
    <lineage>
        <taxon>Bacteria</taxon>
        <taxon>Bacillati</taxon>
        <taxon>Bacillota</taxon>
        <taxon>Bacilli</taxon>
        <taxon>Bacillales</taxon>
        <taxon>Fictibacillaceae</taxon>
        <taxon>Fictibacillus</taxon>
    </lineage>
</organism>
<protein>
    <submittedName>
        <fullName evidence="2">Uncharacterized protein</fullName>
    </submittedName>
</protein>
<comment type="caution">
    <text evidence="2">The sequence shown here is derived from an EMBL/GenBank/DDBJ whole genome shotgun (WGS) entry which is preliminary data.</text>
</comment>
<keyword evidence="1" id="KW-0812">Transmembrane</keyword>
<keyword evidence="1" id="KW-0472">Membrane</keyword>
<feature type="transmembrane region" description="Helical" evidence="1">
    <location>
        <begin position="39"/>
        <end position="54"/>
    </location>
</feature>
<evidence type="ECO:0000256" key="1">
    <source>
        <dbReference type="SAM" id="Phobius"/>
    </source>
</evidence>
<sequence length="88" mass="10092">MKITFPIKFFAAMMLISTLIVFNDYFIPNPFPSWEKIEGFAAALFIYLILKLLNRKGYLDRSFPDALNVFFIVAGVAFPVIILVSYAF</sequence>
<name>A0A235FED9_9BACL</name>
<keyword evidence="3" id="KW-1185">Reference proteome</keyword>
<feature type="transmembrane region" description="Helical" evidence="1">
    <location>
        <begin position="7"/>
        <end position="27"/>
    </location>
</feature>
<evidence type="ECO:0000313" key="3">
    <source>
        <dbReference type="Proteomes" id="UP000215059"/>
    </source>
</evidence>
<dbReference type="RefSeq" id="WP_094251680.1">
    <property type="nucleotide sequence ID" value="NZ_JBHLXL010000001.1"/>
</dbReference>
<keyword evidence="1" id="KW-1133">Transmembrane helix</keyword>